<dbReference type="OrthoDB" id="1932925at2759"/>
<accession>A0A8J5FN10</accession>
<reference evidence="12 13" key="1">
    <citation type="submission" date="2020-08" db="EMBL/GenBank/DDBJ databases">
        <title>Plant Genome Project.</title>
        <authorList>
            <person name="Zhang R.-G."/>
        </authorList>
    </citation>
    <scope>NUCLEOTIDE SEQUENCE [LARGE SCALE GENOMIC DNA]</scope>
    <source>
        <tissue evidence="12">Rhizome</tissue>
    </source>
</reference>
<dbReference type="Pfam" id="PF13839">
    <property type="entry name" value="PC-Esterase"/>
    <property type="match status" value="1"/>
</dbReference>
<dbReference type="GO" id="GO:1990538">
    <property type="term" value="F:xylan O-acetyltransferase activity"/>
    <property type="evidence" value="ECO:0007669"/>
    <property type="project" value="UniProtKB-ARBA"/>
</dbReference>
<keyword evidence="4" id="KW-0735">Signal-anchor</keyword>
<keyword evidence="7 9" id="KW-0472">Membrane</keyword>
<evidence type="ECO:0000259" key="10">
    <source>
        <dbReference type="Pfam" id="PF13839"/>
    </source>
</evidence>
<evidence type="ECO:0000313" key="12">
    <source>
        <dbReference type="EMBL" id="KAG6491741.1"/>
    </source>
</evidence>
<feature type="domain" description="Trichome birefringence-like C-terminal" evidence="10">
    <location>
        <begin position="282"/>
        <end position="574"/>
    </location>
</feature>
<evidence type="ECO:0000256" key="2">
    <source>
        <dbReference type="ARBA" id="ARBA00007727"/>
    </source>
</evidence>
<evidence type="ECO:0000313" key="13">
    <source>
        <dbReference type="Proteomes" id="UP000734854"/>
    </source>
</evidence>
<evidence type="ECO:0008006" key="14">
    <source>
        <dbReference type="Google" id="ProtNLM"/>
    </source>
</evidence>
<organism evidence="12 13">
    <name type="scientific">Zingiber officinale</name>
    <name type="common">Ginger</name>
    <name type="synonym">Amomum zingiber</name>
    <dbReference type="NCBI Taxonomy" id="94328"/>
    <lineage>
        <taxon>Eukaryota</taxon>
        <taxon>Viridiplantae</taxon>
        <taxon>Streptophyta</taxon>
        <taxon>Embryophyta</taxon>
        <taxon>Tracheophyta</taxon>
        <taxon>Spermatophyta</taxon>
        <taxon>Magnoliopsida</taxon>
        <taxon>Liliopsida</taxon>
        <taxon>Zingiberales</taxon>
        <taxon>Zingiberaceae</taxon>
        <taxon>Zingiber</taxon>
    </lineage>
</organism>
<dbReference type="InterPro" id="IPR029962">
    <property type="entry name" value="TBL"/>
</dbReference>
<evidence type="ECO:0000256" key="1">
    <source>
        <dbReference type="ARBA" id="ARBA00004323"/>
    </source>
</evidence>
<dbReference type="Pfam" id="PF14416">
    <property type="entry name" value="PMR5N"/>
    <property type="match status" value="1"/>
</dbReference>
<comment type="subcellular location">
    <subcellularLocation>
        <location evidence="1">Golgi apparatus membrane</location>
        <topology evidence="1">Single-pass type II membrane protein</topology>
    </subcellularLocation>
</comment>
<comment type="similarity">
    <text evidence="2">Belongs to the PC-esterase family. TBL subfamily.</text>
</comment>
<dbReference type="InterPro" id="IPR025846">
    <property type="entry name" value="TBL_N"/>
</dbReference>
<evidence type="ECO:0000256" key="3">
    <source>
        <dbReference type="ARBA" id="ARBA00022692"/>
    </source>
</evidence>
<evidence type="ECO:0000256" key="9">
    <source>
        <dbReference type="SAM" id="Phobius"/>
    </source>
</evidence>
<evidence type="ECO:0000256" key="5">
    <source>
        <dbReference type="ARBA" id="ARBA00022989"/>
    </source>
</evidence>
<protein>
    <recommendedName>
        <fullName evidence="14">Trichome birefringence-like N-terminal domain-containing protein</fullName>
    </recommendedName>
</protein>
<gene>
    <name evidence="12" type="ORF">ZIOFF_046679</name>
</gene>
<keyword evidence="6" id="KW-0333">Golgi apparatus</keyword>
<evidence type="ECO:0000259" key="11">
    <source>
        <dbReference type="Pfam" id="PF14416"/>
    </source>
</evidence>
<evidence type="ECO:0000256" key="4">
    <source>
        <dbReference type="ARBA" id="ARBA00022968"/>
    </source>
</evidence>
<comment type="caution">
    <text evidence="12">The sequence shown here is derived from an EMBL/GenBank/DDBJ whole genome shotgun (WGS) entry which is preliminary data.</text>
</comment>
<evidence type="ECO:0000256" key="6">
    <source>
        <dbReference type="ARBA" id="ARBA00023034"/>
    </source>
</evidence>
<feature type="compositionally biased region" description="Basic and acidic residues" evidence="8">
    <location>
        <begin position="120"/>
        <end position="141"/>
    </location>
</feature>
<feature type="region of interest" description="Disordered" evidence="8">
    <location>
        <begin position="119"/>
        <end position="141"/>
    </location>
</feature>
<dbReference type="AlphaFoldDB" id="A0A8J5FN10"/>
<dbReference type="GO" id="GO:0000139">
    <property type="term" value="C:Golgi membrane"/>
    <property type="evidence" value="ECO:0007669"/>
    <property type="project" value="UniProtKB-SubCell"/>
</dbReference>
<feature type="domain" description="Trichome birefringence-like N-terminal" evidence="11">
    <location>
        <begin position="227"/>
        <end position="280"/>
    </location>
</feature>
<dbReference type="PANTHER" id="PTHR32285:SF276">
    <property type="entry name" value="XYLAN O-ACETYLTRANSFERASE 6"/>
    <property type="match status" value="1"/>
</dbReference>
<dbReference type="InterPro" id="IPR026057">
    <property type="entry name" value="TBL_C"/>
</dbReference>
<keyword evidence="13" id="KW-1185">Reference proteome</keyword>
<proteinExistence type="inferred from homology"/>
<keyword evidence="5 9" id="KW-1133">Transmembrane helix</keyword>
<name>A0A8J5FN10_ZINOF</name>
<evidence type="ECO:0000256" key="8">
    <source>
        <dbReference type="SAM" id="MobiDB-lite"/>
    </source>
</evidence>
<dbReference type="PANTHER" id="PTHR32285">
    <property type="entry name" value="PROTEIN TRICHOME BIREFRINGENCE-LIKE 9-RELATED"/>
    <property type="match status" value="1"/>
</dbReference>
<evidence type="ECO:0000256" key="7">
    <source>
        <dbReference type="ARBA" id="ARBA00023136"/>
    </source>
</evidence>
<dbReference type="EMBL" id="JACMSC010000013">
    <property type="protein sequence ID" value="KAG6491741.1"/>
    <property type="molecule type" value="Genomic_DNA"/>
</dbReference>
<dbReference type="Proteomes" id="UP000734854">
    <property type="component" value="Unassembled WGS sequence"/>
</dbReference>
<feature type="transmembrane region" description="Helical" evidence="9">
    <location>
        <begin position="33"/>
        <end position="50"/>
    </location>
</feature>
<keyword evidence="3 9" id="KW-0812">Transmembrane</keyword>
<sequence>MMARRKLPLLEADSFGLKHSSPFGGNGRRSSKYSVFVVISTVLLLFTFMYNEDVKTIAEHPFGSRDSSRTEFPIRHDIGHQQLKQAIKEDEVAILIEKAEGKPATEKDRAVMVDVVESSVGKEERNEEESHGVKTPAIDRKQELREAKEHAIGDEGKKEELGEVKAAAPAIEEEGRTLREVNASIMGKKERKEESSQVKAANSSFHEVKAPAVEKTERQRIVLDVPESCDLFDGRWVYDDVNYPVYKEAECGFMTEQVTCMRNGRRDDRFQKWRWQPKDCTLPRFDAKVMLDRLRGKRLMFVGDSLNRNQWESMICLVQSVVPWNKKSLTKNGSLSVFRLEEYNATVEFYWAPFLVESNSDDPKIHSILNRIIMPKSIDKHGENWKNVDYLVFNTYIWWMNTPTMKVLRGSFDEGSTEYDEVERPLAYRRVLNTWAKWVQNNVNPNRTMVFFMSMSPNHIRSTDWGNPTGIKCALETEPVGNWSGWRPLEVGTDWRLFAVAENVIGRLRRKVPATFVKITAMSEYRKDAHTSVHTLRQGKLLTAEQQADPAHFSDCIHWCLPGLPDTWNEFLYARIASSSWNDH</sequence>